<evidence type="ECO:0000259" key="8">
    <source>
        <dbReference type="Pfam" id="PF01618"/>
    </source>
</evidence>
<evidence type="ECO:0000313" key="10">
    <source>
        <dbReference type="Proteomes" id="UP000235584"/>
    </source>
</evidence>
<keyword evidence="6" id="KW-0813">Transport</keyword>
<name>A0A2K9NT63_BACTC</name>
<proteinExistence type="inferred from homology"/>
<dbReference type="KEGG" id="bsto:C0V70_11360"/>
<keyword evidence="3 7" id="KW-0812">Transmembrane</keyword>
<protein>
    <recommendedName>
        <fullName evidence="8">MotA/TolQ/ExbB proton channel domain-containing protein</fullName>
    </recommendedName>
</protein>
<keyword evidence="10" id="KW-1185">Reference proteome</keyword>
<evidence type="ECO:0000256" key="4">
    <source>
        <dbReference type="ARBA" id="ARBA00022989"/>
    </source>
</evidence>
<dbReference type="InterPro" id="IPR050790">
    <property type="entry name" value="ExbB/TolQ_transport"/>
</dbReference>
<dbReference type="InterPro" id="IPR002898">
    <property type="entry name" value="MotA_ExbB_proton_chnl"/>
</dbReference>
<evidence type="ECO:0000256" key="1">
    <source>
        <dbReference type="ARBA" id="ARBA00004651"/>
    </source>
</evidence>
<feature type="transmembrane region" description="Helical" evidence="7">
    <location>
        <begin position="115"/>
        <end position="137"/>
    </location>
</feature>
<comment type="subcellular location">
    <subcellularLocation>
        <location evidence="1">Cell membrane</location>
        <topology evidence="1">Multi-pass membrane protein</topology>
    </subcellularLocation>
    <subcellularLocation>
        <location evidence="6">Membrane</location>
        <topology evidence="6">Multi-pass membrane protein</topology>
    </subcellularLocation>
</comment>
<feature type="transmembrane region" description="Helical" evidence="7">
    <location>
        <begin position="20"/>
        <end position="39"/>
    </location>
</feature>
<dbReference type="AlphaFoldDB" id="A0A2K9NT63"/>
<accession>A0A2K9NT63</accession>
<dbReference type="PANTHER" id="PTHR30625:SF3">
    <property type="entry name" value="TOL-PAL SYSTEM PROTEIN TOLQ"/>
    <property type="match status" value="1"/>
</dbReference>
<keyword evidence="5 7" id="KW-0472">Membrane</keyword>
<dbReference type="GO" id="GO:0017038">
    <property type="term" value="P:protein import"/>
    <property type="evidence" value="ECO:0007669"/>
    <property type="project" value="TreeGrafter"/>
</dbReference>
<evidence type="ECO:0000256" key="7">
    <source>
        <dbReference type="SAM" id="Phobius"/>
    </source>
</evidence>
<sequence>MSKGVRMHFIEIFKQGGFIMWPLLAFSVAIWVITIHKILQLTKFQKEAKHYVNEATRIVETQKLHEMEYLYKNCPEVIAKAHYAVFDESSSREDYEQRLQRRLDETNSHLKKNMWMLGTIASSAPFVGLFGTVWGIMESFKQIGSSGKAGFSVVAGSISEALIATGSGIAVAVIAVMFYNYLNVKVAATAKEFKHSLGDMADQFNSIKR</sequence>
<feature type="transmembrane region" description="Helical" evidence="7">
    <location>
        <begin position="157"/>
        <end position="182"/>
    </location>
</feature>
<dbReference type="Proteomes" id="UP000235584">
    <property type="component" value="Chromosome"/>
</dbReference>
<organism evidence="9 10">
    <name type="scientific">Bacteriovorax stolpii</name>
    <name type="common">Bdellovibrio stolpii</name>
    <dbReference type="NCBI Taxonomy" id="960"/>
    <lineage>
        <taxon>Bacteria</taxon>
        <taxon>Pseudomonadati</taxon>
        <taxon>Bdellovibrionota</taxon>
        <taxon>Bacteriovoracia</taxon>
        <taxon>Bacteriovoracales</taxon>
        <taxon>Bacteriovoracaceae</taxon>
        <taxon>Bacteriovorax</taxon>
    </lineage>
</organism>
<keyword evidence="6" id="KW-0653">Protein transport</keyword>
<evidence type="ECO:0000256" key="3">
    <source>
        <dbReference type="ARBA" id="ARBA00022692"/>
    </source>
</evidence>
<dbReference type="Pfam" id="PF01618">
    <property type="entry name" value="MotA_ExbB"/>
    <property type="match status" value="1"/>
</dbReference>
<evidence type="ECO:0000256" key="6">
    <source>
        <dbReference type="RuleBase" id="RU004057"/>
    </source>
</evidence>
<dbReference type="GO" id="GO:0005886">
    <property type="term" value="C:plasma membrane"/>
    <property type="evidence" value="ECO:0007669"/>
    <property type="project" value="UniProtKB-SubCell"/>
</dbReference>
<dbReference type="EMBL" id="CP025704">
    <property type="protein sequence ID" value="AUN98688.1"/>
    <property type="molecule type" value="Genomic_DNA"/>
</dbReference>
<evidence type="ECO:0000313" key="9">
    <source>
        <dbReference type="EMBL" id="AUN98688.1"/>
    </source>
</evidence>
<keyword evidence="4 7" id="KW-1133">Transmembrane helix</keyword>
<reference evidence="9 10" key="1">
    <citation type="submission" date="2018-01" db="EMBL/GenBank/DDBJ databases">
        <title>Complete genome sequence of Bacteriovorax stolpii DSM12778.</title>
        <authorList>
            <person name="Tang B."/>
            <person name="Chang J."/>
        </authorList>
    </citation>
    <scope>NUCLEOTIDE SEQUENCE [LARGE SCALE GENOMIC DNA]</scope>
    <source>
        <strain evidence="9 10">DSM 12778</strain>
    </source>
</reference>
<dbReference type="OrthoDB" id="9805133at2"/>
<feature type="domain" description="MotA/TolQ/ExbB proton channel" evidence="8">
    <location>
        <begin position="84"/>
        <end position="193"/>
    </location>
</feature>
<comment type="similarity">
    <text evidence="6">Belongs to the exbB/tolQ family.</text>
</comment>
<keyword evidence="2" id="KW-1003">Cell membrane</keyword>
<gene>
    <name evidence="9" type="ORF">C0V70_11360</name>
</gene>
<evidence type="ECO:0000256" key="2">
    <source>
        <dbReference type="ARBA" id="ARBA00022475"/>
    </source>
</evidence>
<evidence type="ECO:0000256" key="5">
    <source>
        <dbReference type="ARBA" id="ARBA00023136"/>
    </source>
</evidence>
<dbReference type="PANTHER" id="PTHR30625">
    <property type="entry name" value="PROTEIN TOLQ"/>
    <property type="match status" value="1"/>
</dbReference>